<evidence type="ECO:0000256" key="3">
    <source>
        <dbReference type="ARBA" id="ARBA00022989"/>
    </source>
</evidence>
<evidence type="ECO:0000313" key="7">
    <source>
        <dbReference type="EMBL" id="RCS73742.1"/>
    </source>
</evidence>
<feature type="transmembrane region" description="Helical" evidence="5">
    <location>
        <begin position="197"/>
        <end position="214"/>
    </location>
</feature>
<dbReference type="RefSeq" id="WP_086961501.1">
    <property type="nucleotide sequence ID" value="NZ_FUKS01000039.1"/>
</dbReference>
<dbReference type="InterPro" id="IPR051533">
    <property type="entry name" value="WaaL-like"/>
</dbReference>
<keyword evidence="3 5" id="KW-1133">Transmembrane helix</keyword>
<evidence type="ECO:0000259" key="6">
    <source>
        <dbReference type="Pfam" id="PF04932"/>
    </source>
</evidence>
<feature type="transmembrane region" description="Helical" evidence="5">
    <location>
        <begin position="220"/>
        <end position="238"/>
    </location>
</feature>
<feature type="domain" description="O-antigen ligase-related" evidence="6">
    <location>
        <begin position="204"/>
        <end position="338"/>
    </location>
</feature>
<reference evidence="7 8" key="1">
    <citation type="journal article" date="2017" name="Elife">
        <title>Extensive horizontal gene transfer in cheese-associated bacteria.</title>
        <authorList>
            <person name="Bonham K.S."/>
            <person name="Wolfe B.E."/>
            <person name="Dutton R.J."/>
        </authorList>
    </citation>
    <scope>NUCLEOTIDE SEQUENCE [LARGE SCALE GENOMIC DNA]</scope>
    <source>
        <strain evidence="7 8">JB196</strain>
    </source>
</reference>
<feature type="transmembrane region" description="Helical" evidence="5">
    <location>
        <begin position="418"/>
        <end position="435"/>
    </location>
</feature>
<accession>A0A368LPE0</accession>
<dbReference type="Pfam" id="PF04932">
    <property type="entry name" value="Wzy_C"/>
    <property type="match status" value="1"/>
</dbReference>
<gene>
    <name evidence="7" type="ORF">CIK83_09110</name>
</gene>
<feature type="transmembrane region" description="Helical" evidence="5">
    <location>
        <begin position="245"/>
        <end position="263"/>
    </location>
</feature>
<evidence type="ECO:0000313" key="8">
    <source>
        <dbReference type="Proteomes" id="UP000252479"/>
    </source>
</evidence>
<evidence type="ECO:0000256" key="2">
    <source>
        <dbReference type="ARBA" id="ARBA00022692"/>
    </source>
</evidence>
<dbReference type="EMBL" id="QPGL01000001">
    <property type="protein sequence ID" value="RCS73742.1"/>
    <property type="molecule type" value="Genomic_DNA"/>
</dbReference>
<feature type="transmembrane region" description="Helical" evidence="5">
    <location>
        <begin position="80"/>
        <end position="100"/>
    </location>
</feature>
<name>A0A368LPE0_9VIBR</name>
<evidence type="ECO:0000256" key="5">
    <source>
        <dbReference type="SAM" id="Phobius"/>
    </source>
</evidence>
<proteinExistence type="predicted"/>
<evidence type="ECO:0000256" key="1">
    <source>
        <dbReference type="ARBA" id="ARBA00004141"/>
    </source>
</evidence>
<feature type="transmembrane region" description="Helical" evidence="5">
    <location>
        <begin position="43"/>
        <end position="59"/>
    </location>
</feature>
<feature type="transmembrane region" description="Helical" evidence="5">
    <location>
        <begin position="358"/>
        <end position="376"/>
    </location>
</feature>
<dbReference type="GeneID" id="303189080"/>
<dbReference type="AlphaFoldDB" id="A0A368LPE0"/>
<feature type="transmembrane region" description="Helical" evidence="5">
    <location>
        <begin position="106"/>
        <end position="124"/>
    </location>
</feature>
<evidence type="ECO:0000256" key="4">
    <source>
        <dbReference type="ARBA" id="ARBA00023136"/>
    </source>
</evidence>
<protein>
    <submittedName>
        <fullName evidence="7">O-antigen ligase domain-containing protein</fullName>
    </submittedName>
</protein>
<sequence>MKKSAVFSYPYFLLVFILCGSVFLSFTPYIPTADMTSIFDNKRFFIILYILITAGALMVSSSLRSDIIQTGFQLPKRIQWILLTAIFFAFIADMSALYWYKSQAVFSYWLMLIIMTFILRTVVLEHQAFISRFYVWLTIMLFLSVFLFHFIANIYNVTPNLRYLFSFVNPRYINHVQIWLILPLFHVAWLRRNNQKSWFYCLPVILNFCLLFALDARGAFIASLSGIVLFAILTPTHRVEILKKLALFLAIGLAIKWLLFTPLPQYFLHGVWAEGQGEIRLSDSNRLHLWENAIQMISFWGYGGDTFVCNNDEVAHTTHNSILAIAIEWGVITALCYLTLLLMAFYRVCTTSSHNERVLGITMLSGFAYSFISSVLNTPISQGLAMISVALFWATIQQPKEESLGSINMKLTTSLSKVLHGLLMVVAISAITFIGHKTYMRIDHNQYRDQPLDYYMPQFWLEHNCKDAQPKLVIK</sequence>
<dbReference type="GO" id="GO:0016874">
    <property type="term" value="F:ligase activity"/>
    <property type="evidence" value="ECO:0007669"/>
    <property type="project" value="UniProtKB-KW"/>
</dbReference>
<dbReference type="PANTHER" id="PTHR37422:SF13">
    <property type="entry name" value="LIPOPOLYSACCHARIDE BIOSYNTHESIS PROTEIN PA4999-RELATED"/>
    <property type="match status" value="1"/>
</dbReference>
<comment type="caution">
    <text evidence="7">The sequence shown here is derived from an EMBL/GenBank/DDBJ whole genome shotgun (WGS) entry which is preliminary data.</text>
</comment>
<feature type="transmembrane region" description="Helical" evidence="5">
    <location>
        <begin position="322"/>
        <end position="346"/>
    </location>
</feature>
<keyword evidence="2 5" id="KW-0812">Transmembrane</keyword>
<keyword evidence="4 5" id="KW-0472">Membrane</keyword>
<organism evidence="7 8">
    <name type="scientific">Vibrio casei</name>
    <dbReference type="NCBI Taxonomy" id="673372"/>
    <lineage>
        <taxon>Bacteria</taxon>
        <taxon>Pseudomonadati</taxon>
        <taxon>Pseudomonadota</taxon>
        <taxon>Gammaproteobacteria</taxon>
        <taxon>Vibrionales</taxon>
        <taxon>Vibrionaceae</taxon>
        <taxon>Vibrio</taxon>
    </lineage>
</organism>
<dbReference type="PANTHER" id="PTHR37422">
    <property type="entry name" value="TEICHURONIC ACID BIOSYNTHESIS PROTEIN TUAE"/>
    <property type="match status" value="1"/>
</dbReference>
<feature type="transmembrane region" description="Helical" evidence="5">
    <location>
        <begin position="172"/>
        <end position="190"/>
    </location>
</feature>
<dbReference type="GO" id="GO:0016020">
    <property type="term" value="C:membrane"/>
    <property type="evidence" value="ECO:0007669"/>
    <property type="project" value="UniProtKB-SubCell"/>
</dbReference>
<feature type="transmembrane region" description="Helical" evidence="5">
    <location>
        <begin position="133"/>
        <end position="152"/>
    </location>
</feature>
<feature type="transmembrane region" description="Helical" evidence="5">
    <location>
        <begin position="12"/>
        <end position="31"/>
    </location>
</feature>
<dbReference type="Proteomes" id="UP000252479">
    <property type="component" value="Unassembled WGS sequence"/>
</dbReference>
<keyword evidence="7" id="KW-0436">Ligase</keyword>
<comment type="subcellular location">
    <subcellularLocation>
        <location evidence="1">Membrane</location>
        <topology evidence="1">Multi-pass membrane protein</topology>
    </subcellularLocation>
</comment>
<dbReference type="InterPro" id="IPR007016">
    <property type="entry name" value="O-antigen_ligase-rel_domated"/>
</dbReference>
<keyword evidence="8" id="KW-1185">Reference proteome</keyword>